<dbReference type="SMART" id="SM00530">
    <property type="entry name" value="HTH_XRE"/>
    <property type="match status" value="1"/>
</dbReference>
<dbReference type="RefSeq" id="WP_275809749.1">
    <property type="nucleotide sequence ID" value="NZ_BAAANM010000011.1"/>
</dbReference>
<evidence type="ECO:0000313" key="3">
    <source>
        <dbReference type="Proteomes" id="UP001220022"/>
    </source>
</evidence>
<dbReference type="InterPro" id="IPR041413">
    <property type="entry name" value="MLTR_LBD"/>
</dbReference>
<proteinExistence type="predicted"/>
<evidence type="ECO:0000259" key="1">
    <source>
        <dbReference type="SMART" id="SM00530"/>
    </source>
</evidence>
<dbReference type="Pfam" id="PF13560">
    <property type="entry name" value="HTH_31"/>
    <property type="match status" value="1"/>
</dbReference>
<dbReference type="EMBL" id="JARHTQ010000003">
    <property type="protein sequence ID" value="MDF2255403.1"/>
    <property type="molecule type" value="Genomic_DNA"/>
</dbReference>
<sequence length="274" mass="31216">MPTQPDQRRQLSQFLRSRRERLTPDEVGLPRTGRRRTPGLRREELALLAGISATWYTYLEQGRKIGVSEQVLNALAAALRLDRHEHDHLLQLAGHAPAAEAEEREPLTAEAGAVPLLLQPNPAYIIGGNYDVLSHNQAADELFPRLITEADRPANFVRWVFLEPVARDVLVDWETEARGLLGRLRTLATRHFGDPRYTRLIEDLNEGSPEVRDWWPQYEVQARHSGRKRLRHPQRGAIDYAYTAFHLAEQPEQTLVVYFDSSEPPDEGVAVTSE</sequence>
<reference evidence="2 3" key="1">
    <citation type="submission" date="2023-03" db="EMBL/GenBank/DDBJ databases">
        <title>Draft genome sequence of type strain Streptomyces ferralitis JCM 14344.</title>
        <authorList>
            <person name="Klaysubun C."/>
            <person name="Duangmal K."/>
        </authorList>
    </citation>
    <scope>NUCLEOTIDE SEQUENCE [LARGE SCALE GENOMIC DNA]</scope>
    <source>
        <strain evidence="2 3">JCM 14344</strain>
    </source>
</reference>
<protein>
    <submittedName>
        <fullName evidence="2">Helix-turn-helix transcriptional regulator</fullName>
    </submittedName>
</protein>
<dbReference type="InterPro" id="IPR010982">
    <property type="entry name" value="Lambda_DNA-bd_dom_sf"/>
</dbReference>
<dbReference type="InterPro" id="IPR001387">
    <property type="entry name" value="Cro/C1-type_HTH"/>
</dbReference>
<dbReference type="PANTHER" id="PTHR35010">
    <property type="entry name" value="BLL4672 PROTEIN-RELATED"/>
    <property type="match status" value="1"/>
</dbReference>
<comment type="caution">
    <text evidence="2">The sequence shown here is derived from an EMBL/GenBank/DDBJ whole genome shotgun (WGS) entry which is preliminary data.</text>
</comment>
<dbReference type="SUPFAM" id="SSF47413">
    <property type="entry name" value="lambda repressor-like DNA-binding domains"/>
    <property type="match status" value="1"/>
</dbReference>
<evidence type="ECO:0000313" key="2">
    <source>
        <dbReference type="EMBL" id="MDF2255403.1"/>
    </source>
</evidence>
<dbReference type="Pfam" id="PF17765">
    <property type="entry name" value="MLTR_LBD"/>
    <property type="match status" value="1"/>
</dbReference>
<dbReference type="Gene3D" id="3.30.450.180">
    <property type="match status" value="1"/>
</dbReference>
<dbReference type="Proteomes" id="UP001220022">
    <property type="component" value="Unassembled WGS sequence"/>
</dbReference>
<name>A0ABT5YVA1_9ACTN</name>
<organism evidence="2 3">
    <name type="scientific">Streptantibioticus ferralitis</name>
    <dbReference type="NCBI Taxonomy" id="236510"/>
    <lineage>
        <taxon>Bacteria</taxon>
        <taxon>Bacillati</taxon>
        <taxon>Actinomycetota</taxon>
        <taxon>Actinomycetes</taxon>
        <taxon>Kitasatosporales</taxon>
        <taxon>Streptomycetaceae</taxon>
        <taxon>Streptantibioticus</taxon>
    </lineage>
</organism>
<accession>A0ABT5YVA1</accession>
<keyword evidence="3" id="KW-1185">Reference proteome</keyword>
<gene>
    <name evidence="2" type="ORF">P2L57_06595</name>
</gene>
<dbReference type="Gene3D" id="1.10.260.40">
    <property type="entry name" value="lambda repressor-like DNA-binding domains"/>
    <property type="match status" value="1"/>
</dbReference>
<feature type="domain" description="HTH cro/C1-type" evidence="1">
    <location>
        <begin position="14"/>
        <end position="86"/>
    </location>
</feature>